<feature type="compositionally biased region" description="Polar residues" evidence="1">
    <location>
        <begin position="538"/>
        <end position="548"/>
    </location>
</feature>
<gene>
    <name evidence="2" type="ORF">ACFOLH_14985</name>
</gene>
<evidence type="ECO:0000313" key="3">
    <source>
        <dbReference type="Proteomes" id="UP001595685"/>
    </source>
</evidence>
<name>A0ABV7WIF6_9MICO</name>
<feature type="compositionally biased region" description="Pro residues" evidence="1">
    <location>
        <begin position="473"/>
        <end position="488"/>
    </location>
</feature>
<protein>
    <recommendedName>
        <fullName evidence="4">Transglycosylase SLT domain-containing protein</fullName>
    </recommendedName>
</protein>
<proteinExistence type="predicted"/>
<feature type="compositionally biased region" description="Pro residues" evidence="1">
    <location>
        <begin position="427"/>
        <end position="453"/>
    </location>
</feature>
<sequence>MAARTRSRGRRADVARSRAGRTLVALLGVSSIALTAAAAEPLGPRARTSPDTVFALGEDGLGTIDMLRMADDDDEAGPGDRDGVRGDASRGAGSPGSTRRTVGEAPGSLGLGLSGGPVEVPVLGEESFASVIPGGIGAAGIPAPTLRAYRAAAEVLGREAPGCGIDWALLAGIGRVEANHGRFGGATVSDQGVSVPRILGPRLDGSLAGTQVIRDTDGGTLDGDAAYDRAVGPMQFLPGTWARWGSDGDRDGTANPQDIDDAALAAARYLCEGRSGLSDPDEAAVAVRRYNNSSSYVQLVLSTAEGYRSGVGTGVGTGRPAGLGTSGNDGRPGFGDGSDWSPFSGEAPPPGWSLPPGTVVGAGPLTPGRPTGGTVTGPTTPAGTPVRPGPTASPSPSPSTGPTVTPRPTPGPGTPTTSPTTPTTTPTAPPVPTGRPVRPTKPAPSPTVPPSTTPVPSDGPSVPVVDPTCEPVPTVPPGGSPTTEPPATPGGEALEPCLPPCATPSPAPVPSEGATPTPAPSCTPVEPVEPGGGPGDQSAPQPTVATTG</sequence>
<feature type="compositionally biased region" description="Pro residues" evidence="1">
    <location>
        <begin position="497"/>
        <end position="509"/>
    </location>
</feature>
<evidence type="ECO:0000256" key="1">
    <source>
        <dbReference type="SAM" id="MobiDB-lite"/>
    </source>
</evidence>
<dbReference type="PANTHER" id="PTHR30163:SF8">
    <property type="entry name" value="LYTIC MUREIN TRANSGLYCOSYLASE"/>
    <property type="match status" value="1"/>
</dbReference>
<organism evidence="2 3">
    <name type="scientific">Aquipuribacter hungaricus</name>
    <dbReference type="NCBI Taxonomy" id="545624"/>
    <lineage>
        <taxon>Bacteria</taxon>
        <taxon>Bacillati</taxon>
        <taxon>Actinomycetota</taxon>
        <taxon>Actinomycetes</taxon>
        <taxon>Micrococcales</taxon>
        <taxon>Intrasporangiaceae</taxon>
        <taxon>Aquipuribacter</taxon>
    </lineage>
</organism>
<dbReference type="RefSeq" id="WP_340293605.1">
    <property type="nucleotide sequence ID" value="NZ_JBBEOI010000114.1"/>
</dbReference>
<feature type="region of interest" description="Disordered" evidence="1">
    <location>
        <begin position="70"/>
        <end position="110"/>
    </location>
</feature>
<evidence type="ECO:0000313" key="2">
    <source>
        <dbReference type="EMBL" id="MFC3689651.1"/>
    </source>
</evidence>
<comment type="caution">
    <text evidence="2">The sequence shown here is derived from an EMBL/GenBank/DDBJ whole genome shotgun (WGS) entry which is preliminary data.</text>
</comment>
<keyword evidence="3" id="KW-1185">Reference proteome</keyword>
<feature type="region of interest" description="Disordered" evidence="1">
    <location>
        <begin position="312"/>
        <end position="548"/>
    </location>
</feature>
<dbReference type="PRINTS" id="PR01217">
    <property type="entry name" value="PRICHEXTENSN"/>
</dbReference>
<feature type="compositionally biased region" description="Low complexity" evidence="1">
    <location>
        <begin position="414"/>
        <end position="426"/>
    </location>
</feature>
<accession>A0ABV7WIF6</accession>
<reference evidence="3" key="1">
    <citation type="journal article" date="2019" name="Int. J. Syst. Evol. Microbiol.">
        <title>The Global Catalogue of Microorganisms (GCM) 10K type strain sequencing project: providing services to taxonomists for standard genome sequencing and annotation.</title>
        <authorList>
            <consortium name="The Broad Institute Genomics Platform"/>
            <consortium name="The Broad Institute Genome Sequencing Center for Infectious Disease"/>
            <person name="Wu L."/>
            <person name="Ma J."/>
        </authorList>
    </citation>
    <scope>NUCLEOTIDE SEQUENCE [LARGE SCALE GENOMIC DNA]</scope>
    <source>
        <strain evidence="3">NCAIM B.02333</strain>
    </source>
</reference>
<dbReference type="EMBL" id="JBHRWW010000011">
    <property type="protein sequence ID" value="MFC3689651.1"/>
    <property type="molecule type" value="Genomic_DNA"/>
</dbReference>
<feature type="compositionally biased region" description="Gly residues" evidence="1">
    <location>
        <begin position="312"/>
        <end position="336"/>
    </location>
</feature>
<dbReference type="PANTHER" id="PTHR30163">
    <property type="entry name" value="MEMBRANE-BOUND LYTIC MUREIN TRANSGLYCOSYLASE B"/>
    <property type="match status" value="1"/>
</dbReference>
<dbReference type="InterPro" id="IPR023346">
    <property type="entry name" value="Lysozyme-like_dom_sf"/>
</dbReference>
<dbReference type="Gene3D" id="1.10.530.10">
    <property type="match status" value="1"/>
</dbReference>
<dbReference type="InterPro" id="IPR043426">
    <property type="entry name" value="MltB-like"/>
</dbReference>
<dbReference type="SUPFAM" id="SSF53955">
    <property type="entry name" value="Lysozyme-like"/>
    <property type="match status" value="1"/>
</dbReference>
<feature type="compositionally biased region" description="Low complexity" evidence="1">
    <location>
        <begin position="376"/>
        <end position="386"/>
    </location>
</feature>
<dbReference type="Proteomes" id="UP001595685">
    <property type="component" value="Unassembled WGS sequence"/>
</dbReference>
<evidence type="ECO:0008006" key="4">
    <source>
        <dbReference type="Google" id="ProtNLM"/>
    </source>
</evidence>
<feature type="compositionally biased region" description="Low complexity" evidence="1">
    <location>
        <begin position="454"/>
        <end position="472"/>
    </location>
</feature>
<feature type="compositionally biased region" description="Pro residues" evidence="1">
    <location>
        <begin position="387"/>
        <end position="413"/>
    </location>
</feature>
<feature type="compositionally biased region" description="Basic and acidic residues" evidence="1">
    <location>
        <begin position="78"/>
        <end position="88"/>
    </location>
</feature>